<name>A0A2T3MR54_9GAMM</name>
<comment type="caution">
    <text evidence="1">The sequence shown here is derived from an EMBL/GenBank/DDBJ whole genome shotgun (WGS) entry which is preliminary data.</text>
</comment>
<dbReference type="RefSeq" id="WP_107236497.1">
    <property type="nucleotide sequence ID" value="NZ_PYLW01000001.1"/>
</dbReference>
<proteinExistence type="predicted"/>
<reference evidence="1 2" key="1">
    <citation type="submission" date="2018-01" db="EMBL/GenBank/DDBJ databases">
        <title>Whole genome sequencing of Histamine producing bacteria.</title>
        <authorList>
            <person name="Butler K."/>
        </authorList>
    </citation>
    <scope>NUCLEOTIDE SEQUENCE [LARGE SCALE GENOMIC DNA]</scope>
    <source>
        <strain evidence="1 2">NCIMB 13481</strain>
    </source>
</reference>
<evidence type="ECO:0000313" key="1">
    <source>
        <dbReference type="EMBL" id="PSV99717.1"/>
    </source>
</evidence>
<organism evidence="1 2">
    <name type="scientific">Photobacterium iliopiscarium</name>
    <dbReference type="NCBI Taxonomy" id="56192"/>
    <lineage>
        <taxon>Bacteria</taxon>
        <taxon>Pseudomonadati</taxon>
        <taxon>Pseudomonadota</taxon>
        <taxon>Gammaproteobacteria</taxon>
        <taxon>Vibrionales</taxon>
        <taxon>Vibrionaceae</taxon>
        <taxon>Photobacterium</taxon>
    </lineage>
</organism>
<dbReference type="AlphaFoldDB" id="A0A2T3MR54"/>
<evidence type="ECO:0000313" key="2">
    <source>
        <dbReference type="Proteomes" id="UP000241954"/>
    </source>
</evidence>
<dbReference type="EMBL" id="PYLW01000001">
    <property type="protein sequence ID" value="PSV99717.1"/>
    <property type="molecule type" value="Genomic_DNA"/>
</dbReference>
<accession>A0A2T3MR54</accession>
<protein>
    <submittedName>
        <fullName evidence="1">Uncharacterized protein</fullName>
    </submittedName>
</protein>
<gene>
    <name evidence="1" type="ORF">C9I88_00720</name>
</gene>
<dbReference type="Proteomes" id="UP000241954">
    <property type="component" value="Unassembled WGS sequence"/>
</dbReference>
<sequence length="92" mass="10173">MSFIDVKNKNGTADKNPPAGYKSWLDFWESKKGKKATTCEVLTCSGEPDVGGHVIKSGEGSKEYILPICYSCNNKPDDSVFKAWENDLEPVK</sequence>